<gene>
    <name evidence="2" type="ORF">PLOB_00002043</name>
</gene>
<proteinExistence type="predicted"/>
<keyword evidence="3" id="KW-1185">Reference proteome</keyword>
<feature type="chain" id="PRO_5047120415" evidence="1">
    <location>
        <begin position="22"/>
        <end position="267"/>
    </location>
</feature>
<name>A0ABN8Q4J9_9CNID</name>
<reference evidence="2 3" key="1">
    <citation type="submission" date="2022-05" db="EMBL/GenBank/DDBJ databases">
        <authorList>
            <consortium name="Genoscope - CEA"/>
            <person name="William W."/>
        </authorList>
    </citation>
    <scope>NUCLEOTIDE SEQUENCE [LARGE SCALE GENOMIC DNA]</scope>
</reference>
<comment type="caution">
    <text evidence="2">The sequence shown here is derived from an EMBL/GenBank/DDBJ whole genome shotgun (WGS) entry which is preliminary data.</text>
</comment>
<keyword evidence="1" id="KW-0732">Signal</keyword>
<protein>
    <submittedName>
        <fullName evidence="2">Uncharacterized protein</fullName>
    </submittedName>
</protein>
<dbReference type="EMBL" id="CALNXK010000106">
    <property type="protein sequence ID" value="CAH3157000.1"/>
    <property type="molecule type" value="Genomic_DNA"/>
</dbReference>
<feature type="signal peptide" evidence="1">
    <location>
        <begin position="1"/>
        <end position="21"/>
    </location>
</feature>
<accession>A0ABN8Q4J9</accession>
<evidence type="ECO:0000313" key="3">
    <source>
        <dbReference type="Proteomes" id="UP001159405"/>
    </source>
</evidence>
<evidence type="ECO:0000256" key="1">
    <source>
        <dbReference type="SAM" id="SignalP"/>
    </source>
</evidence>
<evidence type="ECO:0000313" key="2">
    <source>
        <dbReference type="EMBL" id="CAH3157000.1"/>
    </source>
</evidence>
<organism evidence="2 3">
    <name type="scientific">Porites lobata</name>
    <dbReference type="NCBI Taxonomy" id="104759"/>
    <lineage>
        <taxon>Eukaryota</taxon>
        <taxon>Metazoa</taxon>
        <taxon>Cnidaria</taxon>
        <taxon>Anthozoa</taxon>
        <taxon>Hexacorallia</taxon>
        <taxon>Scleractinia</taxon>
        <taxon>Fungiina</taxon>
        <taxon>Poritidae</taxon>
        <taxon>Porites</taxon>
    </lineage>
</organism>
<sequence length="267" mass="30408">MNHPAIFITFIFALFWSYSTADEEGLQLKSSSKDEVRGCYKHNQTLAVCFDVKKGSIKIQKSSGEGIVYYQELGPEMFLYQVLDKAFITGRGASMIYVPDDVPRTPEALRAFSNDIQVEDEYESPESVYQAAIRELHRMPELRLLERVSSALADNTKRLKILEPFHGLCLNLLKAADVEIPDELRAEPDQNDRDKRCSRPTANKCRGMCGPGCTCWKWYCGDCCWHRGCYEHDLCCKKSRFSKYCLTPPGCSSFSGYPKCLRSSGWK</sequence>
<dbReference type="Proteomes" id="UP001159405">
    <property type="component" value="Unassembled WGS sequence"/>
</dbReference>